<organism evidence="7">
    <name type="scientific">Amphimedon queenslandica</name>
    <name type="common">Sponge</name>
    <dbReference type="NCBI Taxonomy" id="400682"/>
    <lineage>
        <taxon>Eukaryota</taxon>
        <taxon>Metazoa</taxon>
        <taxon>Porifera</taxon>
        <taxon>Demospongiae</taxon>
        <taxon>Heteroscleromorpha</taxon>
        <taxon>Haplosclerida</taxon>
        <taxon>Niphatidae</taxon>
        <taxon>Amphimedon</taxon>
    </lineage>
</organism>
<dbReference type="GO" id="GO:0097228">
    <property type="term" value="C:sperm principal piece"/>
    <property type="evidence" value="ECO:0007669"/>
    <property type="project" value="TreeGrafter"/>
</dbReference>
<feature type="transmembrane region" description="Helical" evidence="5">
    <location>
        <begin position="276"/>
        <end position="299"/>
    </location>
</feature>
<dbReference type="GO" id="GO:0001669">
    <property type="term" value="C:acrosomal vesicle"/>
    <property type="evidence" value="ECO:0007669"/>
    <property type="project" value="TreeGrafter"/>
</dbReference>
<dbReference type="Pfam" id="PF00520">
    <property type="entry name" value="Ion_trans"/>
    <property type="match status" value="1"/>
</dbReference>
<comment type="subcellular location">
    <subcellularLocation>
        <location evidence="1">Membrane</location>
        <topology evidence="1">Multi-pass membrane protein</topology>
    </subcellularLocation>
</comment>
<feature type="transmembrane region" description="Helical" evidence="5">
    <location>
        <begin position="117"/>
        <end position="140"/>
    </location>
</feature>
<feature type="transmembrane region" description="Helical" evidence="5">
    <location>
        <begin position="249"/>
        <end position="270"/>
    </location>
</feature>
<dbReference type="PANTHER" id="PTHR47077">
    <property type="entry name" value="ION_TRANS DOMAIN-CONTAINING PROTEIN"/>
    <property type="match status" value="1"/>
</dbReference>
<dbReference type="InterPro" id="IPR005821">
    <property type="entry name" value="Ion_trans_dom"/>
</dbReference>
<evidence type="ECO:0000256" key="3">
    <source>
        <dbReference type="ARBA" id="ARBA00022989"/>
    </source>
</evidence>
<dbReference type="InterPro" id="IPR027359">
    <property type="entry name" value="Volt_channel_dom_sf"/>
</dbReference>
<feature type="transmembrane region" description="Helical" evidence="5">
    <location>
        <begin position="152"/>
        <end position="175"/>
    </location>
</feature>
<feature type="transmembrane region" description="Helical" evidence="5">
    <location>
        <begin position="187"/>
        <end position="205"/>
    </location>
</feature>
<dbReference type="InParanoid" id="A0A1X7U8D4"/>
<evidence type="ECO:0000256" key="2">
    <source>
        <dbReference type="ARBA" id="ARBA00022692"/>
    </source>
</evidence>
<dbReference type="KEGG" id="aqu:109584374"/>
<proteinExistence type="predicted"/>
<reference evidence="8" key="1">
    <citation type="journal article" date="2010" name="Nature">
        <title>The Amphimedon queenslandica genome and the evolution of animal complexity.</title>
        <authorList>
            <person name="Srivastava M."/>
            <person name="Simakov O."/>
            <person name="Chapman J."/>
            <person name="Fahey B."/>
            <person name="Gauthier M.E."/>
            <person name="Mitros T."/>
            <person name="Richards G.S."/>
            <person name="Conaco C."/>
            <person name="Dacre M."/>
            <person name="Hellsten U."/>
            <person name="Larroux C."/>
            <person name="Putnam N.H."/>
            <person name="Stanke M."/>
            <person name="Adamska M."/>
            <person name="Darling A."/>
            <person name="Degnan S.M."/>
            <person name="Oakley T.H."/>
            <person name="Plachetzki D.C."/>
            <person name="Zhai Y."/>
            <person name="Adamski M."/>
            <person name="Calcino A."/>
            <person name="Cummins S.F."/>
            <person name="Goodstein D.M."/>
            <person name="Harris C."/>
            <person name="Jackson D.J."/>
            <person name="Leys S.P."/>
            <person name="Shu S."/>
            <person name="Woodcroft B.J."/>
            <person name="Vervoort M."/>
            <person name="Kosik K.S."/>
            <person name="Manning G."/>
            <person name="Degnan B.M."/>
            <person name="Rokhsar D.S."/>
        </authorList>
    </citation>
    <scope>NUCLEOTIDE SEQUENCE [LARGE SCALE GENOMIC DNA]</scope>
</reference>
<keyword evidence="2 5" id="KW-0812">Transmembrane</keyword>
<dbReference type="GO" id="GO:0006814">
    <property type="term" value="P:sodium ion transport"/>
    <property type="evidence" value="ECO:0007669"/>
    <property type="project" value="TreeGrafter"/>
</dbReference>
<accession>A0A1X7U8D4</accession>
<dbReference type="InterPro" id="IPR028744">
    <property type="entry name" value="CatSper4"/>
</dbReference>
<sequence length="509" mass="56991">MENTKAGLVYLRRKLGPFISVIIPFGSERIAPEVTESIPDRSARRQSVTIPSFTNDKKSHVSERLIVSENNDIKLVAAATAAPVTKNDDDDDDTVSYPPPTTKNFLRKIRKTHIRNIVSSPLFFTIVMMIIVANAVIIGVHTNKELERSYPTLFVTFHYIFLVLYISEILLKLYCDFRGFWRSFGNIFDVVIVSVALFGPIFSFIPGSEYVLRLLRMILALRTIRSFTALRGLRLVVQSIIRAVPDTLSLLFLLTIVMFVFAGIGITLFGNNCPNYFGSLGSAWFSLFICLTLDGWTVIRQDLQDCGYDVLGPLYLVLFVIIGSFILGNLVVAVIINNFESSLDEEEGVDTFDQSKDLTSDKTINVSRLLSRSSKGQSPTDTPVIVPTIEKLEKLFFLLSAFENNLRELKKIQKSLHEILHKVKALSEIEEANAMERVSTNTPSGITNSRSSVHASRSFRHSLFDQRGDAVSGLISLSHRHVFEGSNVTSLNSLFTHLQPHASKPVLHD</sequence>
<dbReference type="STRING" id="400682.A0A1X7U8D4"/>
<keyword evidence="8" id="KW-1185">Reference proteome</keyword>
<evidence type="ECO:0000256" key="5">
    <source>
        <dbReference type="SAM" id="Phobius"/>
    </source>
</evidence>
<dbReference type="OrthoDB" id="2984333at2759"/>
<dbReference type="GO" id="GO:0036128">
    <property type="term" value="C:CatSper complex"/>
    <property type="evidence" value="ECO:0007669"/>
    <property type="project" value="InterPro"/>
</dbReference>
<dbReference type="FunCoup" id="A0A1X7U8D4">
    <property type="interactions" value="81"/>
</dbReference>
<dbReference type="Proteomes" id="UP000007879">
    <property type="component" value="Unassembled WGS sequence"/>
</dbReference>
<keyword evidence="4 5" id="KW-0472">Membrane</keyword>
<dbReference type="GO" id="GO:0005245">
    <property type="term" value="F:voltage-gated calcium channel activity"/>
    <property type="evidence" value="ECO:0007669"/>
    <property type="project" value="TreeGrafter"/>
</dbReference>
<evidence type="ECO:0000256" key="1">
    <source>
        <dbReference type="ARBA" id="ARBA00004141"/>
    </source>
</evidence>
<evidence type="ECO:0000256" key="4">
    <source>
        <dbReference type="ARBA" id="ARBA00023136"/>
    </source>
</evidence>
<dbReference type="EnsemblMetazoa" id="Aqu2.1.23923_001">
    <property type="protein sequence ID" value="Aqu2.1.23923_001"/>
    <property type="gene ID" value="Aqu2.1.23923"/>
</dbReference>
<evidence type="ECO:0000313" key="7">
    <source>
        <dbReference type="EnsemblMetazoa" id="Aqu2.1.23923_001"/>
    </source>
</evidence>
<dbReference type="EnsemblMetazoa" id="XM_020000090.1">
    <property type="protein sequence ID" value="XP_019855649.1"/>
    <property type="gene ID" value="LOC109584374"/>
</dbReference>
<dbReference type="GO" id="GO:0048240">
    <property type="term" value="P:sperm capacitation"/>
    <property type="evidence" value="ECO:0007669"/>
    <property type="project" value="TreeGrafter"/>
</dbReference>
<evidence type="ECO:0000313" key="8">
    <source>
        <dbReference type="Proteomes" id="UP000007879"/>
    </source>
</evidence>
<dbReference type="GO" id="GO:0005227">
    <property type="term" value="F:calcium-activated cation channel activity"/>
    <property type="evidence" value="ECO:0007669"/>
    <property type="project" value="InterPro"/>
</dbReference>
<feature type="transmembrane region" description="Helical" evidence="5">
    <location>
        <begin position="311"/>
        <end position="336"/>
    </location>
</feature>
<name>A0A1X7U8D4_AMPQE</name>
<protein>
    <recommendedName>
        <fullName evidence="6">Ion transport domain-containing protein</fullName>
    </recommendedName>
</protein>
<gene>
    <name evidence="7" type="primary">109584374</name>
</gene>
<dbReference type="GO" id="GO:0030317">
    <property type="term" value="P:flagellated sperm motility"/>
    <property type="evidence" value="ECO:0007669"/>
    <property type="project" value="InterPro"/>
</dbReference>
<dbReference type="Gene3D" id="1.10.287.70">
    <property type="match status" value="1"/>
</dbReference>
<evidence type="ECO:0000259" key="6">
    <source>
        <dbReference type="Pfam" id="PF00520"/>
    </source>
</evidence>
<dbReference type="Gene3D" id="1.20.120.350">
    <property type="entry name" value="Voltage-gated potassium channels. Chain C"/>
    <property type="match status" value="1"/>
</dbReference>
<dbReference type="eggNOG" id="KOG2302">
    <property type="taxonomic scope" value="Eukaryota"/>
</dbReference>
<dbReference type="AlphaFoldDB" id="A0A1X7U8D4"/>
<feature type="domain" description="Ion transport" evidence="6">
    <location>
        <begin position="121"/>
        <end position="342"/>
    </location>
</feature>
<dbReference type="SUPFAM" id="SSF81324">
    <property type="entry name" value="Voltage-gated potassium channels"/>
    <property type="match status" value="1"/>
</dbReference>
<reference evidence="7" key="2">
    <citation type="submission" date="2017-05" db="UniProtKB">
        <authorList>
            <consortium name="EnsemblMetazoa"/>
        </authorList>
    </citation>
    <scope>IDENTIFICATION</scope>
</reference>
<keyword evidence="3 5" id="KW-1133">Transmembrane helix</keyword>
<dbReference type="PANTHER" id="PTHR47077:SF1">
    <property type="entry name" value="CATION CHANNEL SPERM-ASSOCIATED PROTEIN 4"/>
    <property type="match status" value="1"/>
</dbReference>